<comment type="caution">
    <text evidence="1">The sequence shown here is derived from an EMBL/GenBank/DDBJ whole genome shotgun (WGS) entry which is preliminary data.</text>
</comment>
<evidence type="ECO:0000313" key="1">
    <source>
        <dbReference type="EMBL" id="MCI10826.1"/>
    </source>
</evidence>
<name>A0A392PHP4_9FABA</name>
<evidence type="ECO:0000313" key="2">
    <source>
        <dbReference type="Proteomes" id="UP000265520"/>
    </source>
</evidence>
<dbReference type="Proteomes" id="UP000265520">
    <property type="component" value="Unassembled WGS sequence"/>
</dbReference>
<proteinExistence type="predicted"/>
<accession>A0A392PHP4</accession>
<protein>
    <submittedName>
        <fullName evidence="1">Transcription factor NAI1</fullName>
    </submittedName>
</protein>
<reference evidence="1 2" key="1">
    <citation type="journal article" date="2018" name="Front. Plant Sci.">
        <title>Red Clover (Trifolium pratense) and Zigzag Clover (T. medium) - A Picture of Genomic Similarities and Differences.</title>
        <authorList>
            <person name="Dluhosova J."/>
            <person name="Istvanek J."/>
            <person name="Nedelnik J."/>
            <person name="Repkova J."/>
        </authorList>
    </citation>
    <scope>NUCLEOTIDE SEQUENCE [LARGE SCALE GENOMIC DNA]</scope>
    <source>
        <strain evidence="2">cv. 10/8</strain>
        <tissue evidence="1">Leaf</tissue>
    </source>
</reference>
<dbReference type="AlphaFoldDB" id="A0A392PHP4"/>
<organism evidence="1 2">
    <name type="scientific">Trifolium medium</name>
    <dbReference type="NCBI Taxonomy" id="97028"/>
    <lineage>
        <taxon>Eukaryota</taxon>
        <taxon>Viridiplantae</taxon>
        <taxon>Streptophyta</taxon>
        <taxon>Embryophyta</taxon>
        <taxon>Tracheophyta</taxon>
        <taxon>Spermatophyta</taxon>
        <taxon>Magnoliopsida</taxon>
        <taxon>eudicotyledons</taxon>
        <taxon>Gunneridae</taxon>
        <taxon>Pentapetalae</taxon>
        <taxon>rosids</taxon>
        <taxon>fabids</taxon>
        <taxon>Fabales</taxon>
        <taxon>Fabaceae</taxon>
        <taxon>Papilionoideae</taxon>
        <taxon>50 kb inversion clade</taxon>
        <taxon>NPAAA clade</taxon>
        <taxon>Hologalegina</taxon>
        <taxon>IRL clade</taxon>
        <taxon>Trifolieae</taxon>
        <taxon>Trifolium</taxon>
    </lineage>
</organism>
<feature type="non-terminal residue" evidence="1">
    <location>
        <position position="67"/>
    </location>
</feature>
<dbReference type="EMBL" id="LXQA010077773">
    <property type="protein sequence ID" value="MCI10826.1"/>
    <property type="molecule type" value="Genomic_DNA"/>
</dbReference>
<sequence>MEESLENLISYMEMEDEVLNQSSNSFDEQDFLKDIILEQPECEPLSYLCSNKIQNIGTTSSGTINVE</sequence>
<keyword evidence="2" id="KW-1185">Reference proteome</keyword>